<evidence type="ECO:0000313" key="1">
    <source>
        <dbReference type="EMBL" id="QQX76154.1"/>
    </source>
</evidence>
<protein>
    <submittedName>
        <fullName evidence="1">Uncharacterized protein</fullName>
    </submittedName>
</protein>
<dbReference type="RefSeq" id="WP_202335964.1">
    <property type="nucleotide sequence ID" value="NZ_CP068439.1"/>
</dbReference>
<organism evidence="1 2">
    <name type="scientific">Aequorivita iocasae</name>
    <dbReference type="NCBI Taxonomy" id="2803865"/>
    <lineage>
        <taxon>Bacteria</taxon>
        <taxon>Pseudomonadati</taxon>
        <taxon>Bacteroidota</taxon>
        <taxon>Flavobacteriia</taxon>
        <taxon>Flavobacteriales</taxon>
        <taxon>Flavobacteriaceae</taxon>
        <taxon>Aequorivita</taxon>
    </lineage>
</organism>
<keyword evidence="2" id="KW-1185">Reference proteome</keyword>
<reference evidence="1 2" key="1">
    <citation type="submission" date="2021-01" db="EMBL/GenBank/DDBJ databases">
        <title>Aequorivita sp. strain KX20305, a bacterium isolated from the sediment collected at a cold seep field in South China Sea.</title>
        <authorList>
            <person name="Zhang H."/>
            <person name="Li C."/>
        </authorList>
    </citation>
    <scope>NUCLEOTIDE SEQUENCE [LARGE SCALE GENOMIC DNA]</scope>
    <source>
        <strain evidence="1 2">KX20305</strain>
    </source>
</reference>
<gene>
    <name evidence="1" type="ORF">JK629_12550</name>
</gene>
<proteinExistence type="predicted"/>
<dbReference type="Proteomes" id="UP000629420">
    <property type="component" value="Chromosome"/>
</dbReference>
<sequence length="129" mass="14494">MRKIISDILFSLVLGVITLHAVIPHPHSNELTEEEHFEIHKNADSLVGFLRLTFHEIEDNTLDNPVFTQDENIKSIEGKHTNSTASFVYSSLLIIENAETAIAPAWKTDNFIKLLIVKPNGLRGPPQLI</sequence>
<accession>A0ABX7DPZ1</accession>
<name>A0ABX7DPZ1_9FLAO</name>
<dbReference type="EMBL" id="CP068439">
    <property type="protein sequence ID" value="QQX76154.1"/>
    <property type="molecule type" value="Genomic_DNA"/>
</dbReference>
<evidence type="ECO:0000313" key="2">
    <source>
        <dbReference type="Proteomes" id="UP000629420"/>
    </source>
</evidence>